<evidence type="ECO:0000256" key="1">
    <source>
        <dbReference type="ARBA" id="ARBA00009381"/>
    </source>
</evidence>
<organism evidence="8 9">
    <name type="scientific">Novibacillus thermophilus</name>
    <dbReference type="NCBI Taxonomy" id="1471761"/>
    <lineage>
        <taxon>Bacteria</taxon>
        <taxon>Bacillati</taxon>
        <taxon>Bacillota</taxon>
        <taxon>Bacilli</taxon>
        <taxon>Bacillales</taxon>
        <taxon>Thermoactinomycetaceae</taxon>
        <taxon>Novibacillus</taxon>
    </lineage>
</organism>
<feature type="domain" description="FIMAH" evidence="7">
    <location>
        <begin position="852"/>
        <end position="932"/>
    </location>
</feature>
<evidence type="ECO:0000256" key="4">
    <source>
        <dbReference type="ARBA" id="ARBA00023145"/>
    </source>
</evidence>
<dbReference type="PANTHER" id="PTHR43199">
    <property type="entry name" value="GLUTATHIONE HYDROLASE"/>
    <property type="match status" value="1"/>
</dbReference>
<keyword evidence="3" id="KW-0378">Hydrolase</keyword>
<feature type="chain" id="PRO_5012821118" description="FIMAH domain-containing protein" evidence="6">
    <location>
        <begin position="29"/>
        <end position="935"/>
    </location>
</feature>
<dbReference type="Pfam" id="PF22888">
    <property type="entry name" value="FIMAH"/>
    <property type="match status" value="1"/>
</dbReference>
<dbReference type="InterPro" id="IPR029055">
    <property type="entry name" value="Ntn_hydrolases_N"/>
</dbReference>
<dbReference type="Gene3D" id="2.60.120.560">
    <property type="entry name" value="Exo-inulinase, domain 1"/>
    <property type="match status" value="1"/>
</dbReference>
<proteinExistence type="inferred from homology"/>
<evidence type="ECO:0000259" key="7">
    <source>
        <dbReference type="Pfam" id="PF22888"/>
    </source>
</evidence>
<comment type="similarity">
    <text evidence="1">Belongs to the gamma-glutamyltransferase family.</text>
</comment>
<feature type="region of interest" description="Disordered" evidence="5">
    <location>
        <begin position="381"/>
        <end position="408"/>
    </location>
</feature>
<keyword evidence="9" id="KW-1185">Reference proteome</keyword>
<gene>
    <name evidence="8" type="ORF">B0W44_08545</name>
</gene>
<accession>A0A1U9K727</accession>
<evidence type="ECO:0000256" key="2">
    <source>
        <dbReference type="ARBA" id="ARBA00022679"/>
    </source>
</evidence>
<dbReference type="InterPro" id="IPR054470">
    <property type="entry name" value="FIMAH_dom"/>
</dbReference>
<dbReference type="InterPro" id="IPR043137">
    <property type="entry name" value="GGT_ssub_C"/>
</dbReference>
<evidence type="ECO:0000256" key="5">
    <source>
        <dbReference type="SAM" id="MobiDB-lite"/>
    </source>
</evidence>
<dbReference type="Gene3D" id="3.60.20.40">
    <property type="match status" value="1"/>
</dbReference>
<evidence type="ECO:0000256" key="3">
    <source>
        <dbReference type="ARBA" id="ARBA00022801"/>
    </source>
</evidence>
<reference evidence="8 9" key="1">
    <citation type="journal article" date="2015" name="Int. J. Syst. Evol. Microbiol.">
        <title>Novibacillus thermophilus gen. nov., sp. nov., a Gram-staining-negative and moderately thermophilic member of the family Thermoactinomycetaceae.</title>
        <authorList>
            <person name="Yang G."/>
            <person name="Chen J."/>
            <person name="Zhou S."/>
        </authorList>
    </citation>
    <scope>NUCLEOTIDE SEQUENCE [LARGE SCALE GENOMIC DNA]</scope>
    <source>
        <strain evidence="8 9">SG-1</strain>
    </source>
</reference>
<feature type="region of interest" description="Disordered" evidence="5">
    <location>
        <begin position="622"/>
        <end position="645"/>
    </location>
</feature>
<feature type="signal peptide" evidence="6">
    <location>
        <begin position="1"/>
        <end position="28"/>
    </location>
</feature>
<dbReference type="KEGG" id="ntr:B0W44_08545"/>
<dbReference type="AlphaFoldDB" id="A0A1U9K727"/>
<name>A0A1U9K727_9BACL</name>
<dbReference type="InterPro" id="IPR043138">
    <property type="entry name" value="GGT_lsub"/>
</dbReference>
<dbReference type="GO" id="GO:0016787">
    <property type="term" value="F:hydrolase activity"/>
    <property type="evidence" value="ECO:0007669"/>
    <property type="project" value="UniProtKB-KW"/>
</dbReference>
<dbReference type="InterPro" id="IPR051792">
    <property type="entry name" value="GGT_bact"/>
</dbReference>
<dbReference type="PANTHER" id="PTHR43199:SF1">
    <property type="entry name" value="GLUTATHIONE HYDROLASE PROENZYME"/>
    <property type="match status" value="1"/>
</dbReference>
<dbReference type="PRINTS" id="PR01210">
    <property type="entry name" value="GGTRANSPTASE"/>
</dbReference>
<dbReference type="EMBL" id="CP019699">
    <property type="protein sequence ID" value="AQS55831.1"/>
    <property type="molecule type" value="Genomic_DNA"/>
</dbReference>
<dbReference type="GO" id="GO:0016740">
    <property type="term" value="F:transferase activity"/>
    <property type="evidence" value="ECO:0007669"/>
    <property type="project" value="UniProtKB-KW"/>
</dbReference>
<keyword evidence="4" id="KW-0865">Zymogen</keyword>
<evidence type="ECO:0000313" key="8">
    <source>
        <dbReference type="EMBL" id="AQS55831.1"/>
    </source>
</evidence>
<keyword evidence="6" id="KW-0732">Signal</keyword>
<keyword evidence="2" id="KW-0808">Transferase</keyword>
<evidence type="ECO:0000313" key="9">
    <source>
        <dbReference type="Proteomes" id="UP000188603"/>
    </source>
</evidence>
<dbReference type="SUPFAM" id="SSF56235">
    <property type="entry name" value="N-terminal nucleophile aminohydrolases (Ntn hydrolases)"/>
    <property type="match status" value="2"/>
</dbReference>
<dbReference type="RefSeq" id="WP_169835494.1">
    <property type="nucleotide sequence ID" value="NZ_CP019699.1"/>
</dbReference>
<dbReference type="Proteomes" id="UP000188603">
    <property type="component" value="Chromosome"/>
</dbReference>
<dbReference type="STRING" id="1471761.B0W44_08545"/>
<protein>
    <recommendedName>
        <fullName evidence="7">FIMAH domain-containing protein</fullName>
    </recommendedName>
</protein>
<dbReference type="Pfam" id="PF01019">
    <property type="entry name" value="G_glu_transpept"/>
    <property type="match status" value="2"/>
</dbReference>
<dbReference type="Gene3D" id="1.10.246.130">
    <property type="match status" value="1"/>
</dbReference>
<evidence type="ECO:0000256" key="6">
    <source>
        <dbReference type="SAM" id="SignalP"/>
    </source>
</evidence>
<sequence>MPPKHLKRIICTFLVTVLLLATPFTAFAGDPGDPRQEPAAVGNGGAVATEHVEASQAAISILKKGGNAVDAAVAAAAAQGVTRPYSGGIGGGGFMHIYLADEDRSVILDHVTETSENFGPESYINPETGTLYPSNIRSSSGMATGIPGAVKAWEQALEEHGTMSLKEVLQPAIEIAEKGFPADPNFIRETAENADRFRLFESTKELYLDENGDVPEPGTIMKNPDLAQTYRLIAEHGSDIFYEGEIAEAIIDTIHNPPVVENPEHEVLAGNMTMDDLRNYEVIRRDPTHIRYRGYDVYSVPPSSSGVTVSQILNILEAYDLADMPKTKALHYFLEASRYAFADRSAYLGDPAHTLVPVTGLLSKGYAAERRQKIRDDYASIGQVAPGNPWPYEEDPDRQPDPPPEDSVAFHYDFSGNDGDPWDKTVFANLHSWPSTPAGATFRIQQNTGQVVLDNRQQGNGSAYGRATPDMRPLQESELLVRFRFDELGNDQRLRLWIQADAFSSGSSMAENGYGVELNAETKRLILRGRENGSSTTYGSIDTDLTTDWHWLRLRAQGDQLSVRLWHGEENEPDDWDIVHQLSEEEQAHHAWGKVLLSFINFDYDSGNTIYLDEVTVNDLSSGAQHEKELEGAGASEGEDSEEPTETIHLSVSDRDGNIVSYTSTINSIGGNGMVVPGYGFLLNNGFSGRIPSQDPDHPNYPRPGLRMLSAMSPTIVTKDGDPVMTVGAPSSNRIITTIVQIIMNKLDLGMTLPEAIAEPRLSQRNLSDAKAEYEEIFLDEYGTLLDELEAMGHTFKPDTAVQGISAATGLEFLSDGSVRAAAEPTRRGGGSAMAIDMEDIEEPPSEETSVAHMKALVERFVDEGEIKRSETARLLQTHLTAVGHYEDTGALDKAVQHMTSFKRLLDHQLGKEEISEYAADTLKSHADQLIEKWQ</sequence>